<gene>
    <name evidence="4" type="ORF">LK07_32445</name>
</gene>
<dbReference type="Proteomes" id="UP000031501">
    <property type="component" value="Chromosome"/>
</dbReference>
<evidence type="ECO:0000313" key="5">
    <source>
        <dbReference type="Proteomes" id="UP000031501"/>
    </source>
</evidence>
<dbReference type="GO" id="GO:0016747">
    <property type="term" value="F:acyltransferase activity, transferring groups other than amino-acyl groups"/>
    <property type="evidence" value="ECO:0007669"/>
    <property type="project" value="InterPro"/>
</dbReference>
<sequence>MSELPTLLACLPVGYRSRPATTADAGAVHRLIAECEHQRHGRALTGIDRVAEDLGLTDAEPDPDTVLVTGPKGQPAGWGWVKGRRASIRVHPGHLGRGLGSALLAWCEARARQQGTDRLSQSVSDGDHPARALLQAGGYFPLVTEWLLEIAMPVEPEVPEPPAGITMRPFRAGDEQEAYQVTEDAFDEWQRRRKTFAQWARLTVENTAFEPAASPLALAGDQMVGVVLSSDVPDSDEGYVERVAVRRDHRGRGIARLLLQETFRTFYQQGKRTCTLWTHTATGALPLYQQIGMTVRHSTTVYSKPLTIGRPGT</sequence>
<feature type="domain" description="N-acetyltransferase" evidence="3">
    <location>
        <begin position="165"/>
        <end position="307"/>
    </location>
</feature>
<dbReference type="STRING" id="1355015.LK06_031245"/>
<dbReference type="Pfam" id="PF00583">
    <property type="entry name" value="Acetyltransf_1"/>
    <property type="match status" value="2"/>
</dbReference>
<dbReference type="InterPro" id="IPR050832">
    <property type="entry name" value="Bact_Acetyltransf"/>
</dbReference>
<keyword evidence="2" id="KW-0012">Acyltransferase</keyword>
<dbReference type="RefSeq" id="WP_043434138.1">
    <property type="nucleotide sequence ID" value="NZ_CP021080.1"/>
</dbReference>
<feature type="domain" description="N-acetyltransferase" evidence="3">
    <location>
        <begin position="15"/>
        <end position="155"/>
    </location>
</feature>
<dbReference type="PANTHER" id="PTHR43877">
    <property type="entry name" value="AMINOALKYLPHOSPHONATE N-ACETYLTRANSFERASE-RELATED-RELATED"/>
    <property type="match status" value="1"/>
</dbReference>
<dbReference type="OrthoDB" id="9799092at2"/>
<dbReference type="InterPro" id="IPR000182">
    <property type="entry name" value="GNAT_dom"/>
</dbReference>
<dbReference type="PROSITE" id="PS51186">
    <property type="entry name" value="GNAT"/>
    <property type="match status" value="2"/>
</dbReference>
<proteinExistence type="predicted"/>
<evidence type="ECO:0000259" key="3">
    <source>
        <dbReference type="PROSITE" id="PS51186"/>
    </source>
</evidence>
<dbReference type="SUPFAM" id="SSF55729">
    <property type="entry name" value="Acyl-CoA N-acyltransferases (Nat)"/>
    <property type="match status" value="2"/>
</dbReference>
<accession>A0A221PA70</accession>
<evidence type="ECO:0000256" key="1">
    <source>
        <dbReference type="ARBA" id="ARBA00022679"/>
    </source>
</evidence>
<reference evidence="4 5" key="1">
    <citation type="submission" date="2017-07" db="EMBL/GenBank/DDBJ databases">
        <title>Genome sequence of Streptomyces pluripotens MUSC 137T.</title>
        <authorList>
            <person name="Ser H.-L."/>
            <person name="Lee L.-H."/>
        </authorList>
    </citation>
    <scope>NUCLEOTIDE SEQUENCE [LARGE SCALE GENOMIC DNA]</scope>
    <source>
        <strain evidence="4 5">MUSC 137</strain>
    </source>
</reference>
<keyword evidence="5" id="KW-1185">Reference proteome</keyword>
<dbReference type="AlphaFoldDB" id="A0A221PA70"/>
<keyword evidence="1 4" id="KW-0808">Transferase</keyword>
<dbReference type="KEGG" id="splu:LK06_031245"/>
<dbReference type="CDD" id="cd04301">
    <property type="entry name" value="NAT_SF"/>
    <property type="match status" value="2"/>
</dbReference>
<dbReference type="EMBL" id="CP022433">
    <property type="protein sequence ID" value="ASN28858.1"/>
    <property type="molecule type" value="Genomic_DNA"/>
</dbReference>
<dbReference type="Gene3D" id="3.40.630.30">
    <property type="match status" value="1"/>
</dbReference>
<name>A0A221PA70_9ACTN</name>
<organism evidence="4 5">
    <name type="scientific">Streptomyces pluripotens</name>
    <dbReference type="NCBI Taxonomy" id="1355015"/>
    <lineage>
        <taxon>Bacteria</taxon>
        <taxon>Bacillati</taxon>
        <taxon>Actinomycetota</taxon>
        <taxon>Actinomycetes</taxon>
        <taxon>Kitasatosporales</taxon>
        <taxon>Streptomycetaceae</taxon>
        <taxon>Streptomyces</taxon>
    </lineage>
</organism>
<evidence type="ECO:0000256" key="2">
    <source>
        <dbReference type="ARBA" id="ARBA00023315"/>
    </source>
</evidence>
<dbReference type="InterPro" id="IPR016181">
    <property type="entry name" value="Acyl_CoA_acyltransferase"/>
</dbReference>
<protein>
    <submittedName>
        <fullName evidence="4">GNAT family N-acetyltransferase</fullName>
    </submittedName>
</protein>
<evidence type="ECO:0000313" key="4">
    <source>
        <dbReference type="EMBL" id="ASN28858.1"/>
    </source>
</evidence>